<proteinExistence type="predicted"/>
<evidence type="ECO:0000313" key="9">
    <source>
        <dbReference type="EMBL" id="WCH99179.1"/>
    </source>
</evidence>
<dbReference type="PANTHER" id="PTHR30335">
    <property type="entry name" value="INTEGRAL MEMBRANE PROTEIN OF SOXR-REDUCING COMPLEX"/>
    <property type="match status" value="1"/>
</dbReference>
<dbReference type="RefSeq" id="WP_033702989.1">
    <property type="nucleotide sequence ID" value="NZ_CP116669.1"/>
</dbReference>
<keyword evidence="5" id="KW-1278">Translocase</keyword>
<dbReference type="Pfam" id="PF02508">
    <property type="entry name" value="Rnf-Nqr"/>
    <property type="match status" value="1"/>
</dbReference>
<keyword evidence="10" id="KW-1185">Reference proteome</keyword>
<keyword evidence="2" id="KW-0813">Transport</keyword>
<keyword evidence="3" id="KW-0997">Cell inner membrane</keyword>
<dbReference type="EMBL" id="CP116669">
    <property type="protein sequence ID" value="WCH99179.1"/>
    <property type="molecule type" value="Genomic_DNA"/>
</dbReference>
<dbReference type="InterPro" id="IPR003667">
    <property type="entry name" value="NqrDE/RnfAE"/>
</dbReference>
<reference evidence="9 10" key="1">
    <citation type="journal article" date="2020" name="Front. Microbiol.">
        <title>Toward Biorecycling: Isolation of a Soil Bacterium That Grows on a Polyurethane Oligomer and Monomer.</title>
        <authorList>
            <person name="Espinosa M.J.C."/>
            <person name="Blanco A.C."/>
            <person name="Schmidgall T."/>
            <person name="Atanasoff-Kardjalieff A.K."/>
            <person name="Kappelmeyer U."/>
            <person name="Tischler D."/>
            <person name="Pieper D.H."/>
            <person name="Heipieper H.J."/>
            <person name="Eberlein C."/>
        </authorList>
    </citation>
    <scope>NUCLEOTIDE SEQUENCE [LARGE SCALE GENOMIC DNA]</scope>
    <source>
        <strain evidence="9 10">TDA1</strain>
    </source>
</reference>
<dbReference type="GeneID" id="301038505"/>
<evidence type="ECO:0000256" key="7">
    <source>
        <dbReference type="ARBA" id="ARBA00023136"/>
    </source>
</evidence>
<dbReference type="PIRSF" id="PIRSF006102">
    <property type="entry name" value="NQR_DE"/>
    <property type="match status" value="1"/>
</dbReference>
<feature type="transmembrane region" description="Helical" evidence="8">
    <location>
        <begin position="30"/>
        <end position="53"/>
    </location>
</feature>
<name>A0ABY7R604_9PSED</name>
<feature type="transmembrane region" description="Helical" evidence="8">
    <location>
        <begin position="65"/>
        <end position="83"/>
    </location>
</feature>
<evidence type="ECO:0000313" key="10">
    <source>
        <dbReference type="Proteomes" id="UP001214301"/>
    </source>
</evidence>
<keyword evidence="7 8" id="KW-0472">Membrane</keyword>
<feature type="transmembrane region" description="Helical" evidence="8">
    <location>
        <begin position="122"/>
        <end position="141"/>
    </location>
</feature>
<feature type="transmembrane region" description="Helical" evidence="8">
    <location>
        <begin position="161"/>
        <end position="180"/>
    </location>
</feature>
<sequence>MSDYILVLVSATLVNHLCLAQQPTSRLRLHVLGLACALAIVLGLIGAHLLRWLVLDPWQLHELSLFLLLPWLALLAFGIPWALARLRPAWPVADLPTLLLCNASVLGLALQGAGDGNAWSATLTKGLLAGAGLWLALVLFADLRQRSAQADIPVALRGLPIELLGAGVMAMAFSGFNGLFAQ</sequence>
<evidence type="ECO:0000256" key="6">
    <source>
        <dbReference type="ARBA" id="ARBA00022989"/>
    </source>
</evidence>
<evidence type="ECO:0000256" key="5">
    <source>
        <dbReference type="ARBA" id="ARBA00022967"/>
    </source>
</evidence>
<keyword evidence="3" id="KW-1003">Cell membrane</keyword>
<comment type="subcellular location">
    <subcellularLocation>
        <location evidence="1">Endomembrane system</location>
        <topology evidence="1">Multi-pass membrane protein</topology>
    </subcellularLocation>
</comment>
<dbReference type="Proteomes" id="UP001214301">
    <property type="component" value="Chromosome"/>
</dbReference>
<evidence type="ECO:0000256" key="8">
    <source>
        <dbReference type="SAM" id="Phobius"/>
    </source>
</evidence>
<organism evidence="9 10">
    <name type="scientific">Pseudomonas capeferrum</name>
    <dbReference type="NCBI Taxonomy" id="1495066"/>
    <lineage>
        <taxon>Bacteria</taxon>
        <taxon>Pseudomonadati</taxon>
        <taxon>Pseudomonadota</taxon>
        <taxon>Gammaproteobacteria</taxon>
        <taxon>Pseudomonadales</taxon>
        <taxon>Pseudomonadaceae</taxon>
        <taxon>Pseudomonas</taxon>
    </lineage>
</organism>
<protein>
    <submittedName>
        <fullName evidence="9">Rnf-Nqr domain containing protein</fullName>
    </submittedName>
</protein>
<accession>A0ABY7R604</accession>
<gene>
    <name evidence="9" type="ORF">PMC74_20780</name>
</gene>
<evidence type="ECO:0000256" key="4">
    <source>
        <dbReference type="ARBA" id="ARBA00022692"/>
    </source>
</evidence>
<dbReference type="InterPro" id="IPR050133">
    <property type="entry name" value="NqrDE/RnfAE_oxidrdctase"/>
</dbReference>
<evidence type="ECO:0000256" key="1">
    <source>
        <dbReference type="ARBA" id="ARBA00004127"/>
    </source>
</evidence>
<dbReference type="PANTHER" id="PTHR30335:SF0">
    <property type="entry name" value="ION-TRANSLOCATING OXIDOREDUCTASE COMPLEX SUBUNIT A"/>
    <property type="match status" value="1"/>
</dbReference>
<feature type="transmembrane region" description="Helical" evidence="8">
    <location>
        <begin position="89"/>
        <end position="110"/>
    </location>
</feature>
<keyword evidence="4 8" id="KW-0812">Transmembrane</keyword>
<evidence type="ECO:0000256" key="3">
    <source>
        <dbReference type="ARBA" id="ARBA00022519"/>
    </source>
</evidence>
<evidence type="ECO:0000256" key="2">
    <source>
        <dbReference type="ARBA" id="ARBA00022448"/>
    </source>
</evidence>
<keyword evidence="6 8" id="KW-1133">Transmembrane helix</keyword>